<dbReference type="Gene3D" id="6.10.250.780">
    <property type="match status" value="1"/>
</dbReference>
<dbReference type="Gene3D" id="3.90.1520.10">
    <property type="entry name" value="H-NOX domain"/>
    <property type="match status" value="1"/>
</dbReference>
<reference evidence="9" key="2">
    <citation type="journal article" date="2023" name="Science">
        <title>Genomic signatures of disease resistance in endangered staghorn corals.</title>
        <authorList>
            <person name="Vollmer S.V."/>
            <person name="Selwyn J.D."/>
            <person name="Despard B.A."/>
            <person name="Roesel C.L."/>
        </authorList>
    </citation>
    <scope>NUCLEOTIDE SEQUENCE</scope>
    <source>
        <strain evidence="9">K2</strain>
    </source>
</reference>
<comment type="caution">
    <text evidence="9">The sequence shown here is derived from an EMBL/GenBank/DDBJ whole genome shotgun (WGS) entry which is preliminary data.</text>
</comment>
<dbReference type="EC" id="4.6.1.2" evidence="2"/>
<dbReference type="CDD" id="cd07302">
    <property type="entry name" value="CHD"/>
    <property type="match status" value="1"/>
</dbReference>
<dbReference type="InterPro" id="IPR038158">
    <property type="entry name" value="H-NOX_domain_sf"/>
</dbReference>
<dbReference type="PANTHER" id="PTHR45655:SF5">
    <property type="entry name" value="SOLUBLE GUANYLATE CYCLASE 89DA-RELATED"/>
    <property type="match status" value="1"/>
</dbReference>
<dbReference type="GO" id="GO:0004383">
    <property type="term" value="F:guanylate cyclase activity"/>
    <property type="evidence" value="ECO:0007669"/>
    <property type="project" value="UniProtKB-EC"/>
</dbReference>
<evidence type="ECO:0000256" key="6">
    <source>
        <dbReference type="ARBA" id="ARBA00023239"/>
    </source>
</evidence>
<evidence type="ECO:0000259" key="8">
    <source>
        <dbReference type="PROSITE" id="PS50125"/>
    </source>
</evidence>
<dbReference type="SUPFAM" id="SSF111126">
    <property type="entry name" value="Ligand-binding domain in the NO signalling and Golgi transport"/>
    <property type="match status" value="1"/>
</dbReference>
<dbReference type="GO" id="GO:0070482">
    <property type="term" value="P:response to oxygen levels"/>
    <property type="evidence" value="ECO:0007669"/>
    <property type="project" value="TreeGrafter"/>
</dbReference>
<evidence type="ECO:0000256" key="2">
    <source>
        <dbReference type="ARBA" id="ARBA00012202"/>
    </source>
</evidence>
<dbReference type="InterPro" id="IPR001054">
    <property type="entry name" value="A/G_cyclase"/>
</dbReference>
<accession>A0AAD9PZ54</accession>
<feature type="domain" description="Guanylate cyclase" evidence="8">
    <location>
        <begin position="404"/>
        <end position="525"/>
    </location>
</feature>
<dbReference type="Pfam" id="PF00211">
    <property type="entry name" value="Guanylate_cyc"/>
    <property type="match status" value="1"/>
</dbReference>
<evidence type="ECO:0000313" key="9">
    <source>
        <dbReference type="EMBL" id="KAK2551768.1"/>
    </source>
</evidence>
<dbReference type="GO" id="GO:0008074">
    <property type="term" value="C:guanylate cyclase complex, soluble"/>
    <property type="evidence" value="ECO:0007669"/>
    <property type="project" value="TreeGrafter"/>
</dbReference>
<keyword evidence="10" id="KW-1185">Reference proteome</keyword>
<dbReference type="InterPro" id="IPR024096">
    <property type="entry name" value="NO_sig/Golgi_transp_ligand-bd"/>
</dbReference>
<gene>
    <name evidence="9" type="ORF">P5673_027183</name>
</gene>
<evidence type="ECO:0000256" key="3">
    <source>
        <dbReference type="ARBA" id="ARBA00022490"/>
    </source>
</evidence>
<dbReference type="Proteomes" id="UP001249851">
    <property type="component" value="Unassembled WGS sequence"/>
</dbReference>
<name>A0AAD9PZ54_ACRCE</name>
<evidence type="ECO:0000256" key="1">
    <source>
        <dbReference type="ARBA" id="ARBA00004496"/>
    </source>
</evidence>
<dbReference type="Gene3D" id="3.30.70.1230">
    <property type="entry name" value="Nucleotide cyclase"/>
    <property type="match status" value="1"/>
</dbReference>
<evidence type="ECO:0000256" key="4">
    <source>
        <dbReference type="ARBA" id="ARBA00022741"/>
    </source>
</evidence>
<dbReference type="GO" id="GO:0005525">
    <property type="term" value="F:GTP binding"/>
    <property type="evidence" value="ECO:0007669"/>
    <property type="project" value="UniProtKB-KW"/>
</dbReference>
<dbReference type="SMART" id="SM00044">
    <property type="entry name" value="CYCc"/>
    <property type="match status" value="1"/>
</dbReference>
<protein>
    <recommendedName>
        <fullName evidence="2">guanylate cyclase</fullName>
        <ecNumber evidence="2">4.6.1.2</ecNumber>
    </recommendedName>
</protein>
<evidence type="ECO:0000256" key="7">
    <source>
        <dbReference type="ARBA" id="ARBA00023293"/>
    </source>
</evidence>
<keyword evidence="7" id="KW-0141">cGMP biosynthesis</keyword>
<dbReference type="InterPro" id="IPR029787">
    <property type="entry name" value="Nucleotide_cyclase"/>
</dbReference>
<comment type="subcellular location">
    <subcellularLocation>
        <location evidence="1">Cytoplasm</location>
    </subcellularLocation>
</comment>
<dbReference type="PANTHER" id="PTHR45655">
    <property type="entry name" value="GUANYLATE CYCLASE SOLUBLE SUBUNIT BETA-2"/>
    <property type="match status" value="1"/>
</dbReference>
<dbReference type="Pfam" id="PF07700">
    <property type="entry name" value="HNOB"/>
    <property type="match status" value="1"/>
</dbReference>
<keyword evidence="4" id="KW-0547">Nucleotide-binding</keyword>
<organism evidence="9 10">
    <name type="scientific">Acropora cervicornis</name>
    <name type="common">Staghorn coral</name>
    <dbReference type="NCBI Taxonomy" id="6130"/>
    <lineage>
        <taxon>Eukaryota</taxon>
        <taxon>Metazoa</taxon>
        <taxon>Cnidaria</taxon>
        <taxon>Anthozoa</taxon>
        <taxon>Hexacorallia</taxon>
        <taxon>Scleractinia</taxon>
        <taxon>Astrocoeniina</taxon>
        <taxon>Acroporidae</taxon>
        <taxon>Acropora</taxon>
    </lineage>
</organism>
<reference evidence="9" key="1">
    <citation type="journal article" date="2023" name="G3 (Bethesda)">
        <title>Whole genome assembly and annotation of the endangered Caribbean coral Acropora cervicornis.</title>
        <authorList>
            <person name="Selwyn J.D."/>
            <person name="Vollmer S.V."/>
        </authorList>
    </citation>
    <scope>NUCLEOTIDE SEQUENCE</scope>
    <source>
        <strain evidence="9">K2</strain>
    </source>
</reference>
<dbReference type="GO" id="GO:0019934">
    <property type="term" value="P:cGMP-mediated signaling"/>
    <property type="evidence" value="ECO:0007669"/>
    <property type="project" value="TreeGrafter"/>
</dbReference>
<keyword evidence="3" id="KW-0963">Cytoplasm</keyword>
<dbReference type="InterPro" id="IPR011644">
    <property type="entry name" value="Heme_NO-bd"/>
</dbReference>
<dbReference type="InterPro" id="IPR011645">
    <property type="entry name" value="HNOB_dom_associated"/>
</dbReference>
<dbReference type="GO" id="GO:0020037">
    <property type="term" value="F:heme binding"/>
    <property type="evidence" value="ECO:0007669"/>
    <property type="project" value="InterPro"/>
</dbReference>
<dbReference type="AlphaFoldDB" id="A0AAD9PZ54"/>
<evidence type="ECO:0000256" key="5">
    <source>
        <dbReference type="ARBA" id="ARBA00023134"/>
    </source>
</evidence>
<sequence>MYGMLLESVQYYLTEKYGEEIWEEIRERAGISDHVFVTHQRYSETCMKKIADSAEEVLGEETDMTSDDFMQYFGSCFVNFFSHYGYDRVIRVSGRYLRDFLIGIDNLHEHMRFGYPKLQSPSFHCEGETSTGLTLHYISKRKGFMFYVVGQVKEIASSFYQKDLDIKILSHEAKGNTTHVVYRLGFDNSGYRPPSPDLLSVKQKRGMDADIFFSVFPFSFVICYDMTISMAGYGIVSVVGNRLIGNDIREMFTLRRPKEEFTWETFTTRQVTFELVCMLPTLPRPTIANFDAVDFSGNFSKENDNDSSRLWAKEKNSSKSNDNPQLHLRGIMKYIKVWNSIIYICSPMYEFDKGKALEENIEKLAIERRRSEELLYRMMPKAIADRLRLGGKAVETCEYFDNVTVMFSYLDGFVSICSQVKAMEIVNLVNTMFTTLDNLTDTHDVYKCETLGDAMYMTVSGAPVKKLRHAEPMSGMALDTIKAVNSIRNPANNKPMTVTIGMHSGPVAAGLVGEKTPQYCLFGDTPMRIHISETTKQCLENTDFQIEFRGVVELKVWFFLGKGKTRTYWLIGKKENST</sequence>
<dbReference type="InterPro" id="IPR042463">
    <property type="entry name" value="HNOB_dom_associated_sf"/>
</dbReference>
<dbReference type="EMBL" id="JARQWQ010000093">
    <property type="protein sequence ID" value="KAK2551768.1"/>
    <property type="molecule type" value="Genomic_DNA"/>
</dbReference>
<evidence type="ECO:0000313" key="10">
    <source>
        <dbReference type="Proteomes" id="UP001249851"/>
    </source>
</evidence>
<proteinExistence type="predicted"/>
<dbReference type="Pfam" id="PF07701">
    <property type="entry name" value="HNOBA"/>
    <property type="match status" value="2"/>
</dbReference>
<dbReference type="PROSITE" id="PS50125">
    <property type="entry name" value="GUANYLATE_CYCLASE_2"/>
    <property type="match status" value="1"/>
</dbReference>
<keyword evidence="5" id="KW-0342">GTP-binding</keyword>
<dbReference type="SUPFAM" id="SSF55073">
    <property type="entry name" value="Nucleotide cyclase"/>
    <property type="match status" value="1"/>
</dbReference>
<dbReference type="Gene3D" id="3.30.450.260">
    <property type="entry name" value="Haem NO binding associated domain"/>
    <property type="match status" value="1"/>
</dbReference>
<keyword evidence="6" id="KW-0456">Lyase</keyword>